<feature type="compositionally biased region" description="Polar residues" evidence="1">
    <location>
        <begin position="75"/>
        <end position="84"/>
    </location>
</feature>
<dbReference type="AlphaFoldDB" id="A0A4U7KXK2"/>
<evidence type="ECO:0000313" key="2">
    <source>
        <dbReference type="EMBL" id="TKY89423.1"/>
    </source>
</evidence>
<evidence type="ECO:0000256" key="1">
    <source>
        <dbReference type="SAM" id="MobiDB-lite"/>
    </source>
</evidence>
<dbReference type="KEGG" id="sgra:EX895_001954"/>
<dbReference type="OrthoDB" id="2556006at2759"/>
<protein>
    <submittedName>
        <fullName evidence="2">Uncharacterized protein</fullName>
    </submittedName>
</protein>
<proteinExistence type="predicted"/>
<feature type="compositionally biased region" description="Polar residues" evidence="1">
    <location>
        <begin position="35"/>
        <end position="45"/>
    </location>
</feature>
<feature type="compositionally biased region" description="Low complexity" evidence="1">
    <location>
        <begin position="16"/>
        <end position="31"/>
    </location>
</feature>
<dbReference type="GeneID" id="40724849"/>
<accession>A0A4U7KXK2</accession>
<reference evidence="2 3" key="1">
    <citation type="submission" date="2019-05" db="EMBL/GenBank/DDBJ databases">
        <title>Sporisorium graminicola CBS 10092 draft sequencing and annotation.</title>
        <authorList>
            <person name="Solano-Gonzalez S."/>
            <person name="Caddick M.X."/>
            <person name="Darby A."/>
        </authorList>
    </citation>
    <scope>NUCLEOTIDE SEQUENCE [LARGE SCALE GENOMIC DNA]</scope>
    <source>
        <strain evidence="2 3">CBS 10092</strain>
    </source>
</reference>
<dbReference type="EMBL" id="SRRM01000005">
    <property type="protein sequence ID" value="TKY89423.1"/>
    <property type="molecule type" value="Genomic_DNA"/>
</dbReference>
<evidence type="ECO:0000313" key="3">
    <source>
        <dbReference type="Proteomes" id="UP000306050"/>
    </source>
</evidence>
<feature type="region of interest" description="Disordered" evidence="1">
    <location>
        <begin position="327"/>
        <end position="371"/>
    </location>
</feature>
<gene>
    <name evidence="2" type="ORF">EX895_001954</name>
</gene>
<feature type="compositionally biased region" description="Polar residues" evidence="1">
    <location>
        <begin position="139"/>
        <end position="153"/>
    </location>
</feature>
<feature type="region of interest" description="Disordered" evidence="1">
    <location>
        <begin position="1"/>
        <end position="106"/>
    </location>
</feature>
<keyword evidence="3" id="KW-1185">Reference proteome</keyword>
<feature type="region of interest" description="Disordered" evidence="1">
    <location>
        <begin position="222"/>
        <end position="256"/>
    </location>
</feature>
<feature type="compositionally biased region" description="Low complexity" evidence="1">
    <location>
        <begin position="298"/>
        <end position="307"/>
    </location>
</feature>
<feature type="region of interest" description="Disordered" evidence="1">
    <location>
        <begin position="297"/>
        <end position="316"/>
    </location>
</feature>
<feature type="compositionally biased region" description="Low complexity" evidence="1">
    <location>
        <begin position="327"/>
        <end position="338"/>
    </location>
</feature>
<feature type="compositionally biased region" description="Low complexity" evidence="1">
    <location>
        <begin position="55"/>
        <end position="71"/>
    </location>
</feature>
<feature type="compositionally biased region" description="Acidic residues" evidence="1">
    <location>
        <begin position="222"/>
        <end position="231"/>
    </location>
</feature>
<comment type="caution">
    <text evidence="2">The sequence shown here is derived from an EMBL/GenBank/DDBJ whole genome shotgun (WGS) entry which is preliminary data.</text>
</comment>
<name>A0A4U7KXK2_9BASI</name>
<dbReference type="Proteomes" id="UP000306050">
    <property type="component" value="Chromosome SGRAM_12"/>
</dbReference>
<feature type="region of interest" description="Disordered" evidence="1">
    <location>
        <begin position="126"/>
        <end position="177"/>
    </location>
</feature>
<dbReference type="RefSeq" id="XP_029741408.1">
    <property type="nucleotide sequence ID" value="XM_029882553.1"/>
</dbReference>
<organism evidence="2 3">
    <name type="scientific">Sporisorium graminicola</name>
    <dbReference type="NCBI Taxonomy" id="280036"/>
    <lineage>
        <taxon>Eukaryota</taxon>
        <taxon>Fungi</taxon>
        <taxon>Dikarya</taxon>
        <taxon>Basidiomycota</taxon>
        <taxon>Ustilaginomycotina</taxon>
        <taxon>Ustilaginomycetes</taxon>
        <taxon>Ustilaginales</taxon>
        <taxon>Ustilaginaceae</taxon>
        <taxon>Sporisorium</taxon>
    </lineage>
</organism>
<sequence>MIGVYAQQQQQHLGNLSSPAAPHPLLAPTHPGISSGANMDLSNHFDSGAHHHHQQQQQQQQQYPYQQHSSPAGPSGTSRNSKSDANPAMGGSHFLPHQAFSSPTNNAYPESTLAAVEATRARFFAQQSGGGNTNLGNGSRSAPRSRPTVTGSTLIPRASATDGRQRAHKAHVLSSSSSTSYRQSFFDRCQRAMDNSRAAQRHQRITAFRKGADAFTRGLFSDDMDVEDDDSMPASSSPTPMPPSSQEREEDDELTRHRIIAEYSRLKRIYELKGHLEIGWIDPDQLSWLESEVKQQQHEQQQQQQQQEDVDPYWLADDEQLEQLWIESLQLSQQQQQPGGEGASEMVQDEQGRADEFDDAAFEEELARLPV</sequence>
<feature type="compositionally biased region" description="Polar residues" evidence="1">
    <location>
        <begin position="1"/>
        <end position="15"/>
    </location>
</feature>